<name>A0ABN9UZV4_9DINO</name>
<keyword evidence="3" id="KW-1185">Reference proteome</keyword>
<dbReference type="Proteomes" id="UP001189429">
    <property type="component" value="Unassembled WGS sequence"/>
</dbReference>
<dbReference type="EMBL" id="CAUYUJ010016481">
    <property type="protein sequence ID" value="CAK0865739.1"/>
    <property type="molecule type" value="Genomic_DNA"/>
</dbReference>
<feature type="region of interest" description="Disordered" evidence="1">
    <location>
        <begin position="138"/>
        <end position="168"/>
    </location>
</feature>
<sequence length="168" mass="17911">MCVQQMQRKRTKHGGVGPHGGRVGDNSVAALLLPERWRAQTSTSLASICTLDPAPLRSSYAADSASETRAHKARGMPCSLQPLLAGGTRRGRREGEVEGGPARSARRRCLARLTSRVAAKNATARERCHTVNLANAINIHPGGLSRGGGNTTQKTQPRTLPDQRAEAC</sequence>
<feature type="region of interest" description="Disordered" evidence="1">
    <location>
        <begin position="67"/>
        <end position="106"/>
    </location>
</feature>
<reference evidence="2" key="1">
    <citation type="submission" date="2023-10" db="EMBL/GenBank/DDBJ databases">
        <authorList>
            <person name="Chen Y."/>
            <person name="Shah S."/>
            <person name="Dougan E. K."/>
            <person name="Thang M."/>
            <person name="Chan C."/>
        </authorList>
    </citation>
    <scope>NUCLEOTIDE SEQUENCE [LARGE SCALE GENOMIC DNA]</scope>
</reference>
<evidence type="ECO:0000313" key="3">
    <source>
        <dbReference type="Proteomes" id="UP001189429"/>
    </source>
</evidence>
<accession>A0ABN9UZV4</accession>
<feature type="compositionally biased region" description="Gly residues" evidence="1">
    <location>
        <begin position="14"/>
        <end position="23"/>
    </location>
</feature>
<protein>
    <submittedName>
        <fullName evidence="2">Uncharacterized protein</fullName>
    </submittedName>
</protein>
<evidence type="ECO:0000256" key="1">
    <source>
        <dbReference type="SAM" id="MobiDB-lite"/>
    </source>
</evidence>
<evidence type="ECO:0000313" key="2">
    <source>
        <dbReference type="EMBL" id="CAK0865739.1"/>
    </source>
</evidence>
<feature type="region of interest" description="Disordered" evidence="1">
    <location>
        <begin position="1"/>
        <end position="24"/>
    </location>
</feature>
<proteinExistence type="predicted"/>
<comment type="caution">
    <text evidence="2">The sequence shown here is derived from an EMBL/GenBank/DDBJ whole genome shotgun (WGS) entry which is preliminary data.</text>
</comment>
<organism evidence="2 3">
    <name type="scientific">Prorocentrum cordatum</name>
    <dbReference type="NCBI Taxonomy" id="2364126"/>
    <lineage>
        <taxon>Eukaryota</taxon>
        <taxon>Sar</taxon>
        <taxon>Alveolata</taxon>
        <taxon>Dinophyceae</taxon>
        <taxon>Prorocentrales</taxon>
        <taxon>Prorocentraceae</taxon>
        <taxon>Prorocentrum</taxon>
    </lineage>
</organism>
<gene>
    <name evidence="2" type="ORF">PCOR1329_LOCUS53181</name>
</gene>